<organism evidence="3 4">
    <name type="scientific">Endozoicomonas gorgoniicola</name>
    <dbReference type="NCBI Taxonomy" id="1234144"/>
    <lineage>
        <taxon>Bacteria</taxon>
        <taxon>Pseudomonadati</taxon>
        <taxon>Pseudomonadota</taxon>
        <taxon>Gammaproteobacteria</taxon>
        <taxon>Oceanospirillales</taxon>
        <taxon>Endozoicomonadaceae</taxon>
        <taxon>Endozoicomonas</taxon>
    </lineage>
</organism>
<feature type="region of interest" description="Disordered" evidence="2">
    <location>
        <begin position="1"/>
        <end position="23"/>
    </location>
</feature>
<evidence type="ECO:0000256" key="2">
    <source>
        <dbReference type="SAM" id="MobiDB-lite"/>
    </source>
</evidence>
<evidence type="ECO:0000313" key="3">
    <source>
        <dbReference type="EMBL" id="MCW7551847.1"/>
    </source>
</evidence>
<sequence length="507" mass="59023">MEPSRRRIRPDSSGYFTGRNQVPSKDVNKKTRLMGRTYESGGKAFLNTLSRWAFIMRHPKIYLQQRKQDRDRRRNELAAGEFTDARNITDRKISTDLDHMQAVTKQMHTNIIDDAHGKGIKQPGFDPAAENLDELEHVQKVRVGFWDDVPGLSNPKDAEERAKLDELKEKFNEEREAHNQRNISVADRFSDLKNEHSEMKELEKAIAGERQEHNKIVKLLIQMDKQGTDTVLTDEGRKYRKDLDQQRIDIKESIASKNEILANMRVEYSHKTDEVRENIEVMTAVHNDMNEWMQSSDDEYNQLWQLLEKFPSFVDRLGGKEVAARMAKGDQLMHFRQKEIGGLERKFLDAKGDESLEKDLGKKIYAKRLMAMRMDEMIREADTPEALQERVERYTEKKPEPRLASLSRFSNGKEALSESDPFAYEMNKRDEVNWGKGDWDNTWEKWHDEIEKAEEAKEEVEPATYKASQDQQSIAGDDDDGEDEFFEPELDLQPPATDPNSPKKDNQ</sequence>
<protein>
    <submittedName>
        <fullName evidence="3">Uncharacterized protein</fullName>
    </submittedName>
</protein>
<comment type="caution">
    <text evidence="3">The sequence shown here is derived from an EMBL/GenBank/DDBJ whole genome shotgun (WGS) entry which is preliminary data.</text>
</comment>
<name>A0ABT3MR68_9GAMM</name>
<keyword evidence="1" id="KW-0175">Coiled coil</keyword>
<feature type="compositionally biased region" description="Acidic residues" evidence="2">
    <location>
        <begin position="476"/>
        <end position="490"/>
    </location>
</feature>
<reference evidence="3 4" key="1">
    <citation type="submission" date="2022-10" db="EMBL/GenBank/DDBJ databases">
        <title>High-quality genome sequences of two octocoral-associated bacteria, Endozoicomonas euniceicola EF212 and Endozoicomonas gorgoniicola PS125.</title>
        <authorList>
            <person name="Chiou Y.-J."/>
            <person name="Chen Y.-H."/>
        </authorList>
    </citation>
    <scope>NUCLEOTIDE SEQUENCE [LARGE SCALE GENOMIC DNA]</scope>
    <source>
        <strain evidence="3 4">PS125</strain>
    </source>
</reference>
<accession>A0ABT3MR68</accession>
<dbReference type="Proteomes" id="UP001209854">
    <property type="component" value="Unassembled WGS sequence"/>
</dbReference>
<dbReference type="EMBL" id="JAPFCC010000001">
    <property type="protein sequence ID" value="MCW7551847.1"/>
    <property type="molecule type" value="Genomic_DNA"/>
</dbReference>
<evidence type="ECO:0000256" key="1">
    <source>
        <dbReference type="SAM" id="Coils"/>
    </source>
</evidence>
<gene>
    <name evidence="3" type="ORF">NX722_04165</name>
</gene>
<proteinExistence type="predicted"/>
<feature type="compositionally biased region" description="Polar residues" evidence="2">
    <location>
        <begin position="14"/>
        <end position="23"/>
    </location>
</feature>
<dbReference type="RefSeq" id="WP_262566845.1">
    <property type="nucleotide sequence ID" value="NZ_JAPFCC010000001.1"/>
</dbReference>
<feature type="region of interest" description="Disordered" evidence="2">
    <location>
        <begin position="445"/>
        <end position="507"/>
    </location>
</feature>
<feature type="compositionally biased region" description="Basic and acidic residues" evidence="2">
    <location>
        <begin position="445"/>
        <end position="455"/>
    </location>
</feature>
<feature type="coiled-coil region" evidence="1">
    <location>
        <begin position="157"/>
        <end position="219"/>
    </location>
</feature>
<evidence type="ECO:0000313" key="4">
    <source>
        <dbReference type="Proteomes" id="UP001209854"/>
    </source>
</evidence>
<keyword evidence="4" id="KW-1185">Reference proteome</keyword>